<dbReference type="Proteomes" id="UP000307956">
    <property type="component" value="Unassembled WGS sequence"/>
</dbReference>
<comment type="caution">
    <text evidence="4">The sequence shown here is derived from an EMBL/GenBank/DDBJ whole genome shotgun (WGS) entry which is preliminary data.</text>
</comment>
<dbReference type="GO" id="GO:0004602">
    <property type="term" value="F:glutathione peroxidase activity"/>
    <property type="evidence" value="ECO:0007669"/>
    <property type="project" value="TreeGrafter"/>
</dbReference>
<dbReference type="GO" id="GO:0004364">
    <property type="term" value="F:glutathione transferase activity"/>
    <property type="evidence" value="ECO:0007669"/>
    <property type="project" value="TreeGrafter"/>
</dbReference>
<dbReference type="InterPro" id="IPR044087">
    <property type="entry name" value="NahD-like"/>
</dbReference>
<dbReference type="PANTHER" id="PTHR42943">
    <property type="entry name" value="GLUTATHIONE S-TRANSFERASE KAPPA"/>
    <property type="match status" value="1"/>
</dbReference>
<evidence type="ECO:0000313" key="4">
    <source>
        <dbReference type="EMBL" id="THF61994.1"/>
    </source>
</evidence>
<dbReference type="Pfam" id="PF01323">
    <property type="entry name" value="DSBA"/>
    <property type="match status" value="1"/>
</dbReference>
<dbReference type="GO" id="GO:0006749">
    <property type="term" value="P:glutathione metabolic process"/>
    <property type="evidence" value="ECO:0007669"/>
    <property type="project" value="TreeGrafter"/>
</dbReference>
<dbReference type="OrthoDB" id="8560325at2"/>
<keyword evidence="5" id="KW-1185">Reference proteome</keyword>
<sequence length="214" mass="23742">MTAAAPRPRLEFWYEFASTYSYLSVMRIEDMARAAGVEVTWRPFLLGPVFLALGWNDSPFNIYPPKGRYMWRDLARLADKYDLPFRLPSQFPRNGLLAARVALVGVAEGWVAPFSRAVMRANFAEDRDIGDAVVIGELLAALGLPADAVLERAQTPENKLALRAQTELAVERGLFGAPNFRTGEELFWGNDRLEDALAWAATHAGESVRKLGAA</sequence>
<protein>
    <recommendedName>
        <fullName evidence="1">2-hydroxychromene-2-carboxylate isomerase</fullName>
        <ecNumber evidence="1">5.99.1.4</ecNumber>
    </recommendedName>
</protein>
<dbReference type="InterPro" id="IPR036249">
    <property type="entry name" value="Thioredoxin-like_sf"/>
</dbReference>
<reference evidence="4 5" key="1">
    <citation type="submission" date="2019-04" db="EMBL/GenBank/DDBJ databases">
        <title>Azoarcus rhizosphaerae sp. nov. isolated from rhizosphere of Ficus religiosa.</title>
        <authorList>
            <person name="Lin S.-Y."/>
            <person name="Hameed A."/>
            <person name="Hsu Y.-H."/>
            <person name="Young C.-C."/>
        </authorList>
    </citation>
    <scope>NUCLEOTIDE SEQUENCE [LARGE SCALE GENOMIC DNA]</scope>
    <source>
        <strain evidence="4 5">CC-YHH848</strain>
    </source>
</reference>
<dbReference type="SUPFAM" id="SSF52833">
    <property type="entry name" value="Thioredoxin-like"/>
    <property type="match status" value="1"/>
</dbReference>
<comment type="catalytic activity">
    <reaction evidence="1">
        <text>2-hydroxychromene-2-carboxylate = (3E)-4-(2-hydroxyphenyl)-2-oxobut-3-enoate</text>
        <dbReference type="Rhea" id="RHEA:27401"/>
        <dbReference type="ChEBI" id="CHEBI:59350"/>
        <dbReference type="ChEBI" id="CHEBI:59353"/>
        <dbReference type="EC" id="5.99.1.4"/>
    </reaction>
</comment>
<feature type="active site" description="Nucleophile" evidence="2">
    <location>
        <position position="18"/>
    </location>
</feature>
<dbReference type="PIRSF" id="PIRSF006386">
    <property type="entry name" value="HCCAis_GSTk"/>
    <property type="match status" value="1"/>
</dbReference>
<comment type="similarity">
    <text evidence="1">Belongs to the GST superfamily. NadH family.</text>
</comment>
<evidence type="ECO:0000256" key="2">
    <source>
        <dbReference type="PIRSR" id="PIRSR006386-1"/>
    </source>
</evidence>
<dbReference type="GO" id="GO:0018845">
    <property type="term" value="F:2-hydroxychromene-2-carboxylate isomerase activity"/>
    <property type="evidence" value="ECO:0007669"/>
    <property type="project" value="UniProtKB-UniRule"/>
</dbReference>
<dbReference type="InterPro" id="IPR014440">
    <property type="entry name" value="HCCAis_GSTk"/>
</dbReference>
<dbReference type="EMBL" id="SSOD01000005">
    <property type="protein sequence ID" value="THF61994.1"/>
    <property type="molecule type" value="Genomic_DNA"/>
</dbReference>
<evidence type="ECO:0000313" key="5">
    <source>
        <dbReference type="Proteomes" id="UP000307956"/>
    </source>
</evidence>
<dbReference type="EC" id="5.99.1.4" evidence="1"/>
<keyword evidence="1 4" id="KW-0413">Isomerase</keyword>
<organism evidence="4 5">
    <name type="scientific">Pseudothauera rhizosphaerae</name>
    <dbReference type="NCBI Taxonomy" id="2565932"/>
    <lineage>
        <taxon>Bacteria</taxon>
        <taxon>Pseudomonadati</taxon>
        <taxon>Pseudomonadota</taxon>
        <taxon>Betaproteobacteria</taxon>
        <taxon>Rhodocyclales</taxon>
        <taxon>Zoogloeaceae</taxon>
        <taxon>Pseudothauera</taxon>
    </lineage>
</organism>
<proteinExistence type="inferred from homology"/>
<dbReference type="InterPro" id="IPR051924">
    <property type="entry name" value="GST_Kappa/NadH"/>
</dbReference>
<dbReference type="InterPro" id="IPR001853">
    <property type="entry name" value="DSBA-like_thioredoxin_dom"/>
</dbReference>
<accession>A0A4S4AQI8</accession>
<evidence type="ECO:0000259" key="3">
    <source>
        <dbReference type="Pfam" id="PF01323"/>
    </source>
</evidence>
<dbReference type="AlphaFoldDB" id="A0A4S4AQI8"/>
<dbReference type="CDD" id="cd03022">
    <property type="entry name" value="DsbA_HCCA_Iso"/>
    <property type="match status" value="1"/>
</dbReference>
<name>A0A4S4AQI8_9RHOO</name>
<dbReference type="Gene3D" id="3.40.30.10">
    <property type="entry name" value="Glutaredoxin"/>
    <property type="match status" value="1"/>
</dbReference>
<dbReference type="PANTHER" id="PTHR42943:SF2">
    <property type="entry name" value="GLUTATHIONE S-TRANSFERASE KAPPA 1"/>
    <property type="match status" value="1"/>
</dbReference>
<gene>
    <name evidence="4" type="ORF">E6O51_07465</name>
</gene>
<evidence type="ECO:0000256" key="1">
    <source>
        <dbReference type="PIRNR" id="PIRNR006386"/>
    </source>
</evidence>
<dbReference type="GO" id="GO:1901170">
    <property type="term" value="P:naphthalene catabolic process"/>
    <property type="evidence" value="ECO:0007669"/>
    <property type="project" value="InterPro"/>
</dbReference>
<dbReference type="RefSeq" id="WP_136384358.1">
    <property type="nucleotide sequence ID" value="NZ_SSOD01000005.1"/>
</dbReference>
<feature type="domain" description="DSBA-like thioredoxin" evidence="3">
    <location>
        <begin position="10"/>
        <end position="195"/>
    </location>
</feature>